<keyword evidence="6 9" id="KW-0133">Cell shape</keyword>
<evidence type="ECO:0000256" key="6">
    <source>
        <dbReference type="ARBA" id="ARBA00022960"/>
    </source>
</evidence>
<evidence type="ECO:0000256" key="2">
    <source>
        <dbReference type="ARBA" id="ARBA00005992"/>
    </source>
</evidence>
<dbReference type="KEGG" id="lvs:LOKVESSMR4R_03814"/>
<dbReference type="PROSITE" id="PS51318">
    <property type="entry name" value="TAT"/>
    <property type="match status" value="1"/>
</dbReference>
<protein>
    <submittedName>
        <fullName evidence="12">Putative L,D-transpeptidase YnhG</fullName>
        <ecNumber evidence="12">2.-.-.-</ecNumber>
    </submittedName>
</protein>
<dbReference type="UniPathway" id="UPA00219"/>
<dbReference type="EMBL" id="CP021431">
    <property type="protein sequence ID" value="ARU03079.1"/>
    <property type="molecule type" value="Genomic_DNA"/>
</dbReference>
<gene>
    <name evidence="12" type="primary">ynhG</name>
    <name evidence="12" type="ORF">LOKVESSMR4R_03814</name>
</gene>
<keyword evidence="5" id="KW-0378">Hydrolase</keyword>
<evidence type="ECO:0000256" key="10">
    <source>
        <dbReference type="SAM" id="SignalP"/>
    </source>
</evidence>
<dbReference type="EC" id="2.-.-.-" evidence="12"/>
<dbReference type="AlphaFoldDB" id="A0A1Y0EI19"/>
<evidence type="ECO:0000256" key="4">
    <source>
        <dbReference type="ARBA" id="ARBA00022679"/>
    </source>
</evidence>
<dbReference type="PROSITE" id="PS51257">
    <property type="entry name" value="PROKAR_LIPOPROTEIN"/>
    <property type="match status" value="1"/>
</dbReference>
<dbReference type="GO" id="GO:0016757">
    <property type="term" value="F:glycosyltransferase activity"/>
    <property type="evidence" value="ECO:0007669"/>
    <property type="project" value="UniProtKB-KW"/>
</dbReference>
<dbReference type="GO" id="GO:0018104">
    <property type="term" value="P:peptidoglycan-protein cross-linking"/>
    <property type="evidence" value="ECO:0007669"/>
    <property type="project" value="TreeGrafter"/>
</dbReference>
<organism evidence="12 13">
    <name type="scientific">Yoonia vestfoldensis</name>
    <dbReference type="NCBI Taxonomy" id="245188"/>
    <lineage>
        <taxon>Bacteria</taxon>
        <taxon>Pseudomonadati</taxon>
        <taxon>Pseudomonadota</taxon>
        <taxon>Alphaproteobacteria</taxon>
        <taxon>Rhodobacterales</taxon>
        <taxon>Paracoccaceae</taxon>
        <taxon>Yoonia</taxon>
    </lineage>
</organism>
<dbReference type="Gene3D" id="2.40.440.10">
    <property type="entry name" value="L,D-transpeptidase catalytic domain-like"/>
    <property type="match status" value="1"/>
</dbReference>
<dbReference type="CDD" id="cd16913">
    <property type="entry name" value="YkuD_like"/>
    <property type="match status" value="1"/>
</dbReference>
<reference evidence="12 13" key="1">
    <citation type="submission" date="2017-05" db="EMBL/GenBank/DDBJ databases">
        <title>Genome Sequence of Loktanella vestfoldensis Strain SMR4r Isolated from a Culture of the Diatom Skeletonema marinoi.</title>
        <authorList>
            <person name="Topel M."/>
            <person name="Pinder M.I.M."/>
            <person name="Johansson O.N."/>
            <person name="Kourtchenko O."/>
            <person name="Godhe A."/>
            <person name="Clarke A.K."/>
        </authorList>
    </citation>
    <scope>NUCLEOTIDE SEQUENCE [LARGE SCALE GENOMIC DNA]</scope>
    <source>
        <strain evidence="12 13">SMR4r</strain>
    </source>
</reference>
<keyword evidence="8 9" id="KW-0961">Cell wall biogenesis/degradation</keyword>
<dbReference type="GO" id="GO:0005576">
    <property type="term" value="C:extracellular region"/>
    <property type="evidence" value="ECO:0007669"/>
    <property type="project" value="TreeGrafter"/>
</dbReference>
<feature type="active site" description="Nucleophile" evidence="9">
    <location>
        <position position="200"/>
    </location>
</feature>
<dbReference type="GO" id="GO:0071972">
    <property type="term" value="F:peptidoglycan L,D-transpeptidase activity"/>
    <property type="evidence" value="ECO:0007669"/>
    <property type="project" value="TreeGrafter"/>
</dbReference>
<dbReference type="STRING" id="1122181.GCA_000382265_02588"/>
<dbReference type="OrthoDB" id="9795305at2"/>
<dbReference type="Proteomes" id="UP000195273">
    <property type="component" value="Chromosome"/>
</dbReference>
<comment type="similarity">
    <text evidence="2">Belongs to the YkuD family.</text>
</comment>
<dbReference type="PANTHER" id="PTHR30582:SF24">
    <property type="entry name" value="L,D-TRANSPEPTIDASE ERFK_SRFK-RELATED"/>
    <property type="match status" value="1"/>
</dbReference>
<comment type="pathway">
    <text evidence="1 9">Cell wall biogenesis; peptidoglycan biosynthesis.</text>
</comment>
<dbReference type="PANTHER" id="PTHR30582">
    <property type="entry name" value="L,D-TRANSPEPTIDASE"/>
    <property type="match status" value="1"/>
</dbReference>
<dbReference type="InterPro" id="IPR005490">
    <property type="entry name" value="LD_TPept_cat_dom"/>
</dbReference>
<keyword evidence="10" id="KW-0732">Signal</keyword>
<dbReference type="InterPro" id="IPR006311">
    <property type="entry name" value="TAT_signal"/>
</dbReference>
<keyword evidence="13" id="KW-1185">Reference proteome</keyword>
<dbReference type="GO" id="GO:0071555">
    <property type="term" value="P:cell wall organization"/>
    <property type="evidence" value="ECO:0007669"/>
    <property type="project" value="UniProtKB-UniRule"/>
</dbReference>
<sequence length="236" mass="25441">MLKRRSFLAGGAALGLSACGLPARDMAPPLSPRIPPQAPVMPPLPAHYGAITDEPFPIPALPENVVPPHLWRQEVDNPFPHDPPGTIIVDPDAGFLHLVGQNGRAMRYGAGTGADAFAWSGDARLQFCRSWPRWRAPDQMIARQPELAPYSVANGGMAPGPGNPLGARALYLFQNGEDTLYRIHGACEPEYLGQAVSSGCVRLLDHDVIDLHERVQHGTTIRVLPSLAPARFAGLY</sequence>
<feature type="domain" description="L,D-TPase catalytic" evidence="11">
    <location>
        <begin position="85"/>
        <end position="224"/>
    </location>
</feature>
<dbReference type="RefSeq" id="WP_087212095.1">
    <property type="nucleotide sequence ID" value="NZ_CP021431.1"/>
</dbReference>
<dbReference type="PROSITE" id="PS52029">
    <property type="entry name" value="LD_TPASE"/>
    <property type="match status" value="1"/>
</dbReference>
<name>A0A1Y0EI19_9RHOB</name>
<evidence type="ECO:0000313" key="13">
    <source>
        <dbReference type="Proteomes" id="UP000195273"/>
    </source>
</evidence>
<dbReference type="InterPro" id="IPR050979">
    <property type="entry name" value="LD-transpeptidase"/>
</dbReference>
<evidence type="ECO:0000256" key="9">
    <source>
        <dbReference type="PROSITE-ProRule" id="PRU01373"/>
    </source>
</evidence>
<dbReference type="GO" id="GO:0008360">
    <property type="term" value="P:regulation of cell shape"/>
    <property type="evidence" value="ECO:0007669"/>
    <property type="project" value="UniProtKB-UniRule"/>
</dbReference>
<evidence type="ECO:0000259" key="11">
    <source>
        <dbReference type="PROSITE" id="PS52029"/>
    </source>
</evidence>
<feature type="chain" id="PRO_5012507949" evidence="10">
    <location>
        <begin position="24"/>
        <end position="236"/>
    </location>
</feature>
<proteinExistence type="inferred from homology"/>
<evidence type="ECO:0000313" key="12">
    <source>
        <dbReference type="EMBL" id="ARU03079.1"/>
    </source>
</evidence>
<dbReference type="SUPFAM" id="SSF141523">
    <property type="entry name" value="L,D-transpeptidase catalytic domain-like"/>
    <property type="match status" value="1"/>
</dbReference>
<feature type="signal peptide" evidence="10">
    <location>
        <begin position="1"/>
        <end position="23"/>
    </location>
</feature>
<evidence type="ECO:0000256" key="3">
    <source>
        <dbReference type="ARBA" id="ARBA00022676"/>
    </source>
</evidence>
<keyword evidence="3" id="KW-0328">Glycosyltransferase</keyword>
<dbReference type="InterPro" id="IPR038063">
    <property type="entry name" value="Transpep_catalytic_dom"/>
</dbReference>
<dbReference type="Pfam" id="PF03734">
    <property type="entry name" value="YkuD"/>
    <property type="match status" value="1"/>
</dbReference>
<evidence type="ECO:0000256" key="5">
    <source>
        <dbReference type="ARBA" id="ARBA00022801"/>
    </source>
</evidence>
<keyword evidence="4 12" id="KW-0808">Transferase</keyword>
<keyword evidence="7 9" id="KW-0573">Peptidoglycan synthesis</keyword>
<feature type="active site" description="Proton donor/acceptor" evidence="9">
    <location>
        <position position="184"/>
    </location>
</feature>
<evidence type="ECO:0000256" key="1">
    <source>
        <dbReference type="ARBA" id="ARBA00004752"/>
    </source>
</evidence>
<evidence type="ECO:0000256" key="8">
    <source>
        <dbReference type="ARBA" id="ARBA00023316"/>
    </source>
</evidence>
<evidence type="ECO:0000256" key="7">
    <source>
        <dbReference type="ARBA" id="ARBA00022984"/>
    </source>
</evidence>
<accession>A0A1Y0EI19</accession>